<proteinExistence type="predicted"/>
<gene>
    <name evidence="6" type="ORF">S40285_06918</name>
</gene>
<feature type="non-terminal residue" evidence="6">
    <location>
        <position position="385"/>
    </location>
</feature>
<keyword evidence="4" id="KW-0804">Transcription</keyword>
<name>A0A084QH25_STAC4</name>
<dbReference type="Proteomes" id="UP000028524">
    <property type="component" value="Unassembled WGS sequence"/>
</dbReference>
<evidence type="ECO:0000256" key="2">
    <source>
        <dbReference type="ARBA" id="ARBA00022833"/>
    </source>
</evidence>
<dbReference type="InParanoid" id="A0A084QH25"/>
<evidence type="ECO:0000256" key="4">
    <source>
        <dbReference type="ARBA" id="ARBA00023163"/>
    </source>
</evidence>
<dbReference type="OMA" id="PESKILW"/>
<dbReference type="PANTHER" id="PTHR47660">
    <property type="entry name" value="TRANSCRIPTION FACTOR WITH C2H2 AND ZN(2)-CYS(6) DNA BINDING DOMAIN (EUROFUNG)-RELATED-RELATED"/>
    <property type="match status" value="1"/>
</dbReference>
<keyword evidence="2" id="KW-0862">Zinc</keyword>
<evidence type="ECO:0000256" key="5">
    <source>
        <dbReference type="ARBA" id="ARBA00023242"/>
    </source>
</evidence>
<dbReference type="PANTHER" id="PTHR47660:SF3">
    <property type="entry name" value="FINGER DOMAIN PROTEIN, PUTATIVE (AFU_ORTHOLOGUE AFUA_4G03310)-RELATED"/>
    <property type="match status" value="1"/>
</dbReference>
<keyword evidence="7" id="KW-1185">Reference proteome</keyword>
<dbReference type="GO" id="GO:0046872">
    <property type="term" value="F:metal ion binding"/>
    <property type="evidence" value="ECO:0007669"/>
    <property type="project" value="UniProtKB-KW"/>
</dbReference>
<reference evidence="6 7" key="1">
    <citation type="journal article" date="2014" name="BMC Genomics">
        <title>Comparative genome sequencing reveals chemotype-specific gene clusters in the toxigenic black mold Stachybotrys.</title>
        <authorList>
            <person name="Semeiks J."/>
            <person name="Borek D."/>
            <person name="Otwinowski Z."/>
            <person name="Grishin N.V."/>
        </authorList>
    </citation>
    <scope>NUCLEOTIDE SEQUENCE [LARGE SCALE GENOMIC DNA]</scope>
    <source>
        <strain evidence="6 7">IBT 40285</strain>
    </source>
</reference>
<dbReference type="HOGENOM" id="CLU_044368_0_0_1"/>
<evidence type="ECO:0000313" key="7">
    <source>
        <dbReference type="Proteomes" id="UP000028524"/>
    </source>
</evidence>
<protein>
    <recommendedName>
        <fullName evidence="8">Transcription factor domain-containing protein</fullName>
    </recommendedName>
</protein>
<keyword evidence="5" id="KW-0539">Nucleus</keyword>
<dbReference type="STRING" id="1283841.A0A084QH25"/>
<dbReference type="OrthoDB" id="2441642at2759"/>
<organism evidence="6 7">
    <name type="scientific">Stachybotrys chlorohalonatus (strain IBT 40285)</name>
    <dbReference type="NCBI Taxonomy" id="1283841"/>
    <lineage>
        <taxon>Eukaryota</taxon>
        <taxon>Fungi</taxon>
        <taxon>Dikarya</taxon>
        <taxon>Ascomycota</taxon>
        <taxon>Pezizomycotina</taxon>
        <taxon>Sordariomycetes</taxon>
        <taxon>Hypocreomycetidae</taxon>
        <taxon>Hypocreales</taxon>
        <taxon>Stachybotryaceae</taxon>
        <taxon>Stachybotrys</taxon>
    </lineage>
</organism>
<dbReference type="EMBL" id="KL660750">
    <property type="protein sequence ID" value="KFA63260.1"/>
    <property type="molecule type" value="Genomic_DNA"/>
</dbReference>
<keyword evidence="1" id="KW-0479">Metal-binding</keyword>
<evidence type="ECO:0008006" key="8">
    <source>
        <dbReference type="Google" id="ProtNLM"/>
    </source>
</evidence>
<evidence type="ECO:0000256" key="3">
    <source>
        <dbReference type="ARBA" id="ARBA00023015"/>
    </source>
</evidence>
<evidence type="ECO:0000313" key="6">
    <source>
        <dbReference type="EMBL" id="KFA63260.1"/>
    </source>
</evidence>
<evidence type="ECO:0000256" key="1">
    <source>
        <dbReference type="ARBA" id="ARBA00022723"/>
    </source>
</evidence>
<sequence>MQPVSESGAETLERPSCERCREQGEVCSYEAAQQQPTLPVVPSVTTTVGSGALSCSLAGLNTSFHNDQSSWSSSALFLPDITDEGVGCPPLQDLNNSLQHFDHIQRGNVNNAGSTFGTLLLPPRDAASNLARHSMELVLRVLRTWPGMLAEEFQLPPIFHHTQHNTLPLLLPMSHCVTLTKMWHGQGQGSERIVHNALVAATELLLEEFHTYDEATQASALQALVIYTIIILSPGKGWTRSTAVDTTIFQRLRILVQGVVANDLLLPEEKEHGRPPWTSWIQVTVKRRTILSLYLLHWAFSVFHGVPSYDCAELAFMPGPAAKALWQATTEYEWEGLYTKWLARWGGRPFLQGEFWGVSPGVVMNARAERWLAEADEFGFIMVGI</sequence>
<accession>A0A084QH25</accession>
<dbReference type="AlphaFoldDB" id="A0A084QH25"/>
<keyword evidence="3" id="KW-0805">Transcription regulation</keyword>